<dbReference type="InterPro" id="IPR029063">
    <property type="entry name" value="SAM-dependent_MTases_sf"/>
</dbReference>
<gene>
    <name evidence="1" type="ORF">V6N12_065184</name>
</gene>
<accession>A0ABR2G8Z5</accession>
<dbReference type="Gene3D" id="3.40.50.150">
    <property type="entry name" value="Vaccinia Virus protein VP39"/>
    <property type="match status" value="1"/>
</dbReference>
<keyword evidence="2" id="KW-1185">Reference proteome</keyword>
<dbReference type="InterPro" id="IPR005299">
    <property type="entry name" value="MeTrfase_7"/>
</dbReference>
<dbReference type="SUPFAM" id="SSF53335">
    <property type="entry name" value="S-adenosyl-L-methionine-dependent methyltransferases"/>
    <property type="match status" value="1"/>
</dbReference>
<evidence type="ECO:0000313" key="2">
    <source>
        <dbReference type="Proteomes" id="UP001472677"/>
    </source>
</evidence>
<organism evidence="1 2">
    <name type="scientific">Hibiscus sabdariffa</name>
    <name type="common">roselle</name>
    <dbReference type="NCBI Taxonomy" id="183260"/>
    <lineage>
        <taxon>Eukaryota</taxon>
        <taxon>Viridiplantae</taxon>
        <taxon>Streptophyta</taxon>
        <taxon>Embryophyta</taxon>
        <taxon>Tracheophyta</taxon>
        <taxon>Spermatophyta</taxon>
        <taxon>Magnoliopsida</taxon>
        <taxon>eudicotyledons</taxon>
        <taxon>Gunneridae</taxon>
        <taxon>Pentapetalae</taxon>
        <taxon>rosids</taxon>
        <taxon>malvids</taxon>
        <taxon>Malvales</taxon>
        <taxon>Malvaceae</taxon>
        <taxon>Malvoideae</taxon>
        <taxon>Hibiscus</taxon>
    </lineage>
</organism>
<reference evidence="1 2" key="1">
    <citation type="journal article" date="2024" name="G3 (Bethesda)">
        <title>Genome assembly of Hibiscus sabdariffa L. provides insights into metabolisms of medicinal natural products.</title>
        <authorList>
            <person name="Kim T."/>
        </authorList>
    </citation>
    <scope>NUCLEOTIDE SEQUENCE [LARGE SCALE GENOMIC DNA]</scope>
    <source>
        <strain evidence="1">TK-2024</strain>
        <tissue evidence="1">Old leaves</tissue>
    </source>
</reference>
<protein>
    <recommendedName>
        <fullName evidence="3">Jasmonate O-methyltransferase</fullName>
    </recommendedName>
</protein>
<dbReference type="Pfam" id="PF03492">
    <property type="entry name" value="Methyltransf_7"/>
    <property type="match status" value="1"/>
</dbReference>
<name>A0ABR2G8Z5_9ROSI</name>
<sequence>MQEAILEMIYNNVVELESMGIADLGCSLGPNTLSIIFEIMDTLDAANHHLGSLQQTEYKERLESNPFLFFHSAVESQQ</sequence>
<dbReference type="EMBL" id="JBBPBM010000002">
    <property type="protein sequence ID" value="KAK8596704.1"/>
    <property type="molecule type" value="Genomic_DNA"/>
</dbReference>
<proteinExistence type="predicted"/>
<evidence type="ECO:0000313" key="1">
    <source>
        <dbReference type="EMBL" id="KAK8596704.1"/>
    </source>
</evidence>
<comment type="caution">
    <text evidence="1">The sequence shown here is derived from an EMBL/GenBank/DDBJ whole genome shotgun (WGS) entry which is preliminary data.</text>
</comment>
<evidence type="ECO:0008006" key="3">
    <source>
        <dbReference type="Google" id="ProtNLM"/>
    </source>
</evidence>
<dbReference type="Proteomes" id="UP001472677">
    <property type="component" value="Unassembled WGS sequence"/>
</dbReference>